<reference evidence="2" key="1">
    <citation type="submission" date="2018-05" db="EMBL/GenBank/DDBJ databases">
        <authorList>
            <person name="Lanie J.A."/>
            <person name="Ng W.-L."/>
            <person name="Kazmierczak K.M."/>
            <person name="Andrzejewski T.M."/>
            <person name="Davidsen T.M."/>
            <person name="Wayne K.J."/>
            <person name="Tettelin H."/>
            <person name="Glass J.I."/>
            <person name="Rusch D."/>
            <person name="Podicherti R."/>
            <person name="Tsui H.-C.T."/>
            <person name="Winkler M.E."/>
        </authorList>
    </citation>
    <scope>NUCLEOTIDE SEQUENCE</scope>
</reference>
<accession>A0A382SU18</accession>
<dbReference type="AlphaFoldDB" id="A0A382SU18"/>
<gene>
    <name evidence="2" type="ORF">METZ01_LOCUS366254</name>
</gene>
<feature type="region of interest" description="Disordered" evidence="1">
    <location>
        <begin position="22"/>
        <end position="82"/>
    </location>
</feature>
<evidence type="ECO:0000256" key="1">
    <source>
        <dbReference type="SAM" id="MobiDB-lite"/>
    </source>
</evidence>
<evidence type="ECO:0008006" key="3">
    <source>
        <dbReference type="Google" id="ProtNLM"/>
    </source>
</evidence>
<sequence>MKQVVFAVFLLAMASLTGCLNEEDSPVDEKTDTTDDSTSDTTEDNTDTTQDDTDTTDDTEDDELIDPMGQIPDESSIFIDNPYESDSTGSWECGGTDDSDYNCNFVYHGSDHFGVTESGSPAYFDADVVTTDFSFNGWVNKTGKTVTIKNLHFPEGDRYMKADYVNNTYCDGDWWEEEHYDEETGEYWYEQVYYEDCWTEEYTTFDYEYAGRPVSDDCNYNQHCEIVFYGHGGLVFNGKF</sequence>
<dbReference type="EMBL" id="UINC01131598">
    <property type="protein sequence ID" value="SVD13400.1"/>
    <property type="molecule type" value="Genomic_DNA"/>
</dbReference>
<proteinExistence type="predicted"/>
<dbReference type="PROSITE" id="PS51257">
    <property type="entry name" value="PROKAR_LIPOPROTEIN"/>
    <property type="match status" value="1"/>
</dbReference>
<evidence type="ECO:0000313" key="2">
    <source>
        <dbReference type="EMBL" id="SVD13400.1"/>
    </source>
</evidence>
<protein>
    <recommendedName>
        <fullName evidence="3">Lipoprotein</fullName>
    </recommendedName>
</protein>
<feature type="non-terminal residue" evidence="2">
    <location>
        <position position="240"/>
    </location>
</feature>
<organism evidence="2">
    <name type="scientific">marine metagenome</name>
    <dbReference type="NCBI Taxonomy" id="408172"/>
    <lineage>
        <taxon>unclassified sequences</taxon>
        <taxon>metagenomes</taxon>
        <taxon>ecological metagenomes</taxon>
    </lineage>
</organism>
<feature type="compositionally biased region" description="Acidic residues" evidence="1">
    <location>
        <begin position="34"/>
        <end position="65"/>
    </location>
</feature>
<name>A0A382SU18_9ZZZZ</name>